<evidence type="ECO:0000313" key="4">
    <source>
        <dbReference type="EMBL" id="GLB35344.1"/>
    </source>
</evidence>
<evidence type="ECO:0000313" key="5">
    <source>
        <dbReference type="Proteomes" id="UP001063166"/>
    </source>
</evidence>
<evidence type="ECO:0000259" key="3">
    <source>
        <dbReference type="Pfam" id="PF10193"/>
    </source>
</evidence>
<dbReference type="Proteomes" id="UP001063166">
    <property type="component" value="Unassembled WGS sequence"/>
</dbReference>
<dbReference type="PANTHER" id="PTHR15830">
    <property type="entry name" value="TELOMERE LENGTH REGULATION PROTEIN TEL2 FAMILY MEMBER"/>
    <property type="match status" value="1"/>
</dbReference>
<dbReference type="InterPro" id="IPR038528">
    <property type="entry name" value="TEL2_C_sf"/>
</dbReference>
<dbReference type="OrthoDB" id="10254187at2759"/>
<sequence>MEDAQAQVRDVIDALQRPVPDLPTLLVLLSAPLDSLGLLPPQFRRYNTTPLPRGSVGVHKHIPSFQRVLLEHIAPTWDTILAEENATPLLDQYFCPDSFSYASPVAGDVALLAYSTITAQALTTYAIYLLTRLASEYPIDRLHSAVFSWNSEQPSNRMVVWEDCVRSVMAVPAKVSNAIAGAGDVPPLLEHGTYYNNVCVRTESLISVLSGASLQDAVPSVSYLLAKLVNLGVFPPSPPVSRSQPSFFHATIPTVHARLAADTAPSYSTMWSSLFVGLPSSLTLQSIWTSMLSSLPPLAHKTGSTPCQRAKVKDQARLLDGLTGRITPEKEELWESALAVIVGKDWDIGHARVFVCWLAGGSHGRQVDENALDVLIENILMTWSSPDHVKHALLSRHQYMTSLLLITISYYPPSSSSIQSLALSPAFISGIGLYIGHTDPSVRRCGMLAAEVVADRSGKKLNFGDWEGDDSGKPWAREIRELLKQRDADADLAVLECEEGEPVDVQEISAPGVVQVPVLRPAVAEPVSGYDSDDSITGYASPPSSRAASPTPSELEEIEKDPTLNVGVKKAPRPVYLAQLGDLLRDTGGTKPSDEPHEADKIEMALNYAEELIRKKRAYGTELEENAVNLVYALIGLQDKYELEGFELKRQAALNALIACAPRKAAPALIEEFFKNQYSTFQRFIALNALALGAREMARLPIPPSAVATERIAFPSKHLPAPLHQRYLTAGQQDLIPLITDSISDNAIEKEKDAASDKVPEIVRERRLRVQKPPSIVPVPSSRPTLPKPQPPLSQTITPFTEVATEYFIAPMINRFWLFLRDEQTREERTAHFQGRGRYHGAGTGLILNPVVLAQFLRTLAILVNAAQNAPEWLAVDAPDALELAVTIGTRPVSHLETDVDDDEEHGAQRGKEASVLTAALEVALVVLDGCLEIDGGRVIGLEYTTLLLGVGEWAGGVLSHLEEGLRMQGGGGAHETKLKRAAAGVLLKIDDITSRWRRSMLDIR</sequence>
<feature type="region of interest" description="Disordered" evidence="2">
    <location>
        <begin position="774"/>
        <end position="794"/>
    </location>
</feature>
<reference evidence="4" key="1">
    <citation type="submission" date="2022-07" db="EMBL/GenBank/DDBJ databases">
        <title>The genome of Lyophyllum shimeji provides insight into the initial evolution of ectomycorrhizal fungal genome.</title>
        <authorList>
            <person name="Kobayashi Y."/>
            <person name="Shibata T."/>
            <person name="Hirakawa H."/>
            <person name="Shigenobu S."/>
            <person name="Nishiyama T."/>
            <person name="Yamada A."/>
            <person name="Hasebe M."/>
            <person name="Kawaguchi M."/>
        </authorList>
    </citation>
    <scope>NUCLEOTIDE SEQUENCE</scope>
    <source>
        <strain evidence="4">AT787</strain>
    </source>
</reference>
<dbReference type="Pfam" id="PF10193">
    <property type="entry name" value="Telomere_reg-2"/>
    <property type="match status" value="1"/>
</dbReference>
<dbReference type="GO" id="GO:0051879">
    <property type="term" value="F:Hsp90 protein binding"/>
    <property type="evidence" value="ECO:0007669"/>
    <property type="project" value="TreeGrafter"/>
</dbReference>
<feature type="compositionally biased region" description="Low complexity" evidence="2">
    <location>
        <begin position="774"/>
        <end position="784"/>
    </location>
</feature>
<dbReference type="GO" id="GO:0051083">
    <property type="term" value="P:'de novo' cotranslational protein folding"/>
    <property type="evidence" value="ECO:0007669"/>
    <property type="project" value="TreeGrafter"/>
</dbReference>
<evidence type="ECO:0000256" key="2">
    <source>
        <dbReference type="SAM" id="MobiDB-lite"/>
    </source>
</evidence>
<proteinExistence type="inferred from homology"/>
<feature type="region of interest" description="Disordered" evidence="2">
    <location>
        <begin position="527"/>
        <end position="562"/>
    </location>
</feature>
<dbReference type="InterPro" id="IPR019337">
    <property type="entry name" value="Telomere_length_regulation_dom"/>
</dbReference>
<comment type="caution">
    <text evidence="4">The sequence shown here is derived from an EMBL/GenBank/DDBJ whole genome shotgun (WGS) entry which is preliminary data.</text>
</comment>
<protein>
    <submittedName>
        <fullName evidence="4">Telomere length regulation protein</fullName>
    </submittedName>
</protein>
<dbReference type="InterPro" id="IPR051970">
    <property type="entry name" value="TEL2_Regulation"/>
</dbReference>
<organism evidence="4 5">
    <name type="scientific">Lyophyllum shimeji</name>
    <name type="common">Hon-shimeji</name>
    <name type="synonym">Tricholoma shimeji</name>
    <dbReference type="NCBI Taxonomy" id="47721"/>
    <lineage>
        <taxon>Eukaryota</taxon>
        <taxon>Fungi</taxon>
        <taxon>Dikarya</taxon>
        <taxon>Basidiomycota</taxon>
        <taxon>Agaricomycotina</taxon>
        <taxon>Agaricomycetes</taxon>
        <taxon>Agaricomycetidae</taxon>
        <taxon>Agaricales</taxon>
        <taxon>Tricholomatineae</taxon>
        <taxon>Lyophyllaceae</taxon>
        <taxon>Lyophyllum</taxon>
    </lineage>
</organism>
<dbReference type="Gene3D" id="1.25.40.720">
    <property type="entry name" value="Telomere length regulation protein 2, C-terminal domain"/>
    <property type="match status" value="1"/>
</dbReference>
<accession>A0A9P3PH20</accession>
<feature type="compositionally biased region" description="Low complexity" evidence="2">
    <location>
        <begin position="540"/>
        <end position="553"/>
    </location>
</feature>
<evidence type="ECO:0000256" key="1">
    <source>
        <dbReference type="ARBA" id="ARBA00006133"/>
    </source>
</evidence>
<keyword evidence="5" id="KW-1185">Reference proteome</keyword>
<feature type="domain" description="Telomere length regulation protein conserved" evidence="3">
    <location>
        <begin position="574"/>
        <end position="694"/>
    </location>
</feature>
<name>A0A9P3PH20_LYOSH</name>
<dbReference type="PANTHER" id="PTHR15830:SF10">
    <property type="entry name" value="TELOMERE LENGTH REGULATION PROTEIN TEL2 HOMOLOG"/>
    <property type="match status" value="1"/>
</dbReference>
<dbReference type="GO" id="GO:0042162">
    <property type="term" value="F:telomeric DNA binding"/>
    <property type="evidence" value="ECO:0007669"/>
    <property type="project" value="TreeGrafter"/>
</dbReference>
<dbReference type="GO" id="GO:0005829">
    <property type="term" value="C:cytosol"/>
    <property type="evidence" value="ECO:0007669"/>
    <property type="project" value="TreeGrafter"/>
</dbReference>
<dbReference type="AlphaFoldDB" id="A0A9P3PH20"/>
<dbReference type="EMBL" id="BRPK01000002">
    <property type="protein sequence ID" value="GLB35344.1"/>
    <property type="molecule type" value="Genomic_DNA"/>
</dbReference>
<comment type="similarity">
    <text evidence="1">Belongs to the TEL2 family.</text>
</comment>
<gene>
    <name evidence="4" type="primary">TEL2</name>
    <name evidence="4" type="ORF">LshimejAT787_0209090</name>
</gene>